<organism evidence="2">
    <name type="scientific">Ixodes ricinus</name>
    <name type="common">Common tick</name>
    <name type="synonym">Acarus ricinus</name>
    <dbReference type="NCBI Taxonomy" id="34613"/>
    <lineage>
        <taxon>Eukaryota</taxon>
        <taxon>Metazoa</taxon>
        <taxon>Ecdysozoa</taxon>
        <taxon>Arthropoda</taxon>
        <taxon>Chelicerata</taxon>
        <taxon>Arachnida</taxon>
        <taxon>Acari</taxon>
        <taxon>Parasitiformes</taxon>
        <taxon>Ixodida</taxon>
        <taxon>Ixodoidea</taxon>
        <taxon>Ixodidae</taxon>
        <taxon>Ixodinae</taxon>
        <taxon>Ixodes</taxon>
    </lineage>
</organism>
<dbReference type="AlphaFoldDB" id="A0A6B0U7W1"/>
<reference evidence="2" key="1">
    <citation type="submission" date="2019-12" db="EMBL/GenBank/DDBJ databases">
        <title>An insight into the sialome of adult female Ixodes ricinus ticks feeding for 6 days.</title>
        <authorList>
            <person name="Perner J."/>
            <person name="Ribeiro J.M.C."/>
        </authorList>
    </citation>
    <scope>NUCLEOTIDE SEQUENCE</scope>
    <source>
        <strain evidence="2">Semi-engorged</strain>
        <tissue evidence="2">Salivary glands</tissue>
    </source>
</reference>
<proteinExistence type="predicted"/>
<keyword evidence="1" id="KW-0812">Transmembrane</keyword>
<name>A0A6B0U7W1_IXORI</name>
<accession>A0A6B0U7W1</accession>
<evidence type="ECO:0000256" key="1">
    <source>
        <dbReference type="SAM" id="Phobius"/>
    </source>
</evidence>
<evidence type="ECO:0000313" key="2">
    <source>
        <dbReference type="EMBL" id="MXU86491.1"/>
    </source>
</evidence>
<keyword evidence="1" id="KW-1133">Transmembrane helix</keyword>
<dbReference type="EMBL" id="GIFC01004408">
    <property type="protein sequence ID" value="MXU86491.1"/>
    <property type="molecule type" value="Transcribed_RNA"/>
</dbReference>
<sequence length="91" mass="10009">MTCSMLFLCDSSLSTSISATLMFWVYVSSVIVFKLFLGGKNQPVQSGLTCLFSRSRHGSDQGRRRGLQLQGHLERALFQRRLVAAGATPIA</sequence>
<protein>
    <submittedName>
        <fullName evidence="2">Uncharacterized protein</fullName>
    </submittedName>
</protein>
<keyword evidence="1" id="KW-0472">Membrane</keyword>
<feature type="transmembrane region" description="Helical" evidence="1">
    <location>
        <begin position="15"/>
        <end position="37"/>
    </location>
</feature>